<evidence type="ECO:0000256" key="2">
    <source>
        <dbReference type="ARBA" id="ARBA00008107"/>
    </source>
</evidence>
<evidence type="ECO:0000313" key="10">
    <source>
        <dbReference type="EMBL" id="CDP79120.1"/>
    </source>
</evidence>
<dbReference type="AlphaFoldDB" id="A0A024LP29"/>
<dbReference type="InterPro" id="IPR026022">
    <property type="entry name" value="PhoU_dom"/>
</dbReference>
<sequence>MPTSHTVRSYDAELKYLAEKIVEMGGCAERMIERSIASIIHDDFQLATAVIADDLFLDEAERDIDEKAITIICKRQPMAVDLREIVGAIRISSDLERIGDMAKNIAKRAAAISEIRQPEAFYCKLETITILALNQLKEVLDAYTKRLLGRIDVVRERDNEIDALYTSLFRELLNYMTEDIHNVAVCTHLLFCVKSIERIGDHVTNIAETLYYIITGHHMSFDRPRDDLTYTVGVGDKKAD</sequence>
<dbReference type="EMBL" id="HG977193">
    <property type="protein sequence ID" value="CDP79120.1"/>
    <property type="molecule type" value="Genomic_DNA"/>
</dbReference>
<evidence type="ECO:0000256" key="4">
    <source>
        <dbReference type="ARBA" id="ARBA00022448"/>
    </source>
</evidence>
<organism evidence="10">
    <name type="scientific">Bartonella schoenbuchensis</name>
    <dbReference type="NCBI Taxonomy" id="165694"/>
    <lineage>
        <taxon>Bacteria</taxon>
        <taxon>Pseudomonadati</taxon>
        <taxon>Pseudomonadota</taxon>
        <taxon>Alphaproteobacteria</taxon>
        <taxon>Hyphomicrobiales</taxon>
        <taxon>Bartonellaceae</taxon>
        <taxon>Bartonella</taxon>
    </lineage>
</organism>
<dbReference type="PANTHER" id="PTHR42930:SF3">
    <property type="entry name" value="PHOSPHATE-SPECIFIC TRANSPORT SYSTEM ACCESSORY PROTEIN PHOU"/>
    <property type="match status" value="1"/>
</dbReference>
<dbReference type="GO" id="GO:0030643">
    <property type="term" value="P:intracellular phosphate ion homeostasis"/>
    <property type="evidence" value="ECO:0007669"/>
    <property type="project" value="InterPro"/>
</dbReference>
<dbReference type="GO" id="GO:0045936">
    <property type="term" value="P:negative regulation of phosphate metabolic process"/>
    <property type="evidence" value="ECO:0007669"/>
    <property type="project" value="InterPro"/>
</dbReference>
<comment type="subunit">
    <text evidence="3 8">Homodimer.</text>
</comment>
<name>A0A024LP29_9HYPH</name>
<gene>
    <name evidence="10" type="primary">phoU</name>
    <name evidence="10" type="ORF">BN1046_00008</name>
</gene>
<evidence type="ECO:0000256" key="6">
    <source>
        <dbReference type="ARBA" id="ARBA00022592"/>
    </source>
</evidence>
<keyword evidence="4 8" id="KW-0813">Transport</keyword>
<comment type="subcellular location">
    <subcellularLocation>
        <location evidence="1 8">Cytoplasm</location>
    </subcellularLocation>
</comment>
<dbReference type="InterPro" id="IPR028366">
    <property type="entry name" value="PhoU"/>
</dbReference>
<evidence type="ECO:0000256" key="8">
    <source>
        <dbReference type="PIRNR" id="PIRNR003107"/>
    </source>
</evidence>
<dbReference type="Gene3D" id="1.20.58.220">
    <property type="entry name" value="Phosphate transport system protein phou homolog 2, domain 2"/>
    <property type="match status" value="2"/>
</dbReference>
<keyword evidence="5 8" id="KW-0963">Cytoplasm</keyword>
<dbReference type="PANTHER" id="PTHR42930">
    <property type="entry name" value="PHOSPHATE-SPECIFIC TRANSPORT SYSTEM ACCESSORY PROTEIN PHOU"/>
    <property type="match status" value="1"/>
</dbReference>
<dbReference type="InterPro" id="IPR038078">
    <property type="entry name" value="PhoU-like_sf"/>
</dbReference>
<keyword evidence="6 8" id="KW-0592">Phosphate transport</keyword>
<reference evidence="10" key="1">
    <citation type="submission" date="2013-11" db="EMBL/GenBank/DDBJ databases">
        <authorList>
            <person name="GENOMES U."/>
        </authorList>
    </citation>
    <scope>NUCLEOTIDE SEQUENCE</scope>
    <source>
        <strain evidence="10">MVT06</strain>
    </source>
</reference>
<evidence type="ECO:0000256" key="7">
    <source>
        <dbReference type="ARBA" id="ARBA00056181"/>
    </source>
</evidence>
<accession>A0A024LP29</accession>
<comment type="function">
    <text evidence="7 8">Plays a role in the regulation of phosphate uptake.</text>
</comment>
<dbReference type="PIRSF" id="PIRSF003107">
    <property type="entry name" value="PhoU"/>
    <property type="match status" value="1"/>
</dbReference>
<feature type="domain" description="PhoU" evidence="9">
    <location>
        <begin position="21"/>
        <end position="108"/>
    </location>
</feature>
<dbReference type="Pfam" id="PF01895">
    <property type="entry name" value="PhoU"/>
    <property type="match status" value="2"/>
</dbReference>
<evidence type="ECO:0000256" key="5">
    <source>
        <dbReference type="ARBA" id="ARBA00022490"/>
    </source>
</evidence>
<evidence type="ECO:0000256" key="1">
    <source>
        <dbReference type="ARBA" id="ARBA00004496"/>
    </source>
</evidence>
<dbReference type="GO" id="GO:0005737">
    <property type="term" value="C:cytoplasm"/>
    <property type="evidence" value="ECO:0007669"/>
    <property type="project" value="UniProtKB-SubCell"/>
</dbReference>
<dbReference type="SUPFAM" id="SSF109755">
    <property type="entry name" value="PhoU-like"/>
    <property type="match status" value="1"/>
</dbReference>
<protein>
    <recommendedName>
        <fullName evidence="8">Phosphate-specific transport system accessory protein PhoU</fullName>
    </recommendedName>
</protein>
<reference evidence="10" key="2">
    <citation type="submission" date="2014-05" db="EMBL/GenBank/DDBJ databases">
        <title>Genome sequencing of Bartonella spp. isolated from human blood.</title>
        <authorList>
            <person name="Raoult D."/>
        </authorList>
    </citation>
    <scope>NUCLEOTIDE SEQUENCE</scope>
    <source>
        <strain evidence="10">MVT06</strain>
    </source>
</reference>
<evidence type="ECO:0000259" key="9">
    <source>
        <dbReference type="Pfam" id="PF01895"/>
    </source>
</evidence>
<proteinExistence type="inferred from homology"/>
<dbReference type="GO" id="GO:0006817">
    <property type="term" value="P:phosphate ion transport"/>
    <property type="evidence" value="ECO:0007669"/>
    <property type="project" value="UniProtKB-KW"/>
</dbReference>
<comment type="similarity">
    <text evidence="2 8">Belongs to the PhoU family.</text>
</comment>
<feature type="domain" description="PhoU" evidence="9">
    <location>
        <begin position="131"/>
        <end position="209"/>
    </location>
</feature>
<dbReference type="FunFam" id="1.20.58.220:FF:000004">
    <property type="entry name" value="Phosphate-specific transport system accessory protein PhoU"/>
    <property type="match status" value="1"/>
</dbReference>
<evidence type="ECO:0000256" key="3">
    <source>
        <dbReference type="ARBA" id="ARBA00011738"/>
    </source>
</evidence>
<dbReference type="NCBIfam" id="TIGR02135">
    <property type="entry name" value="phoU_full"/>
    <property type="match status" value="1"/>
</dbReference>